<organism evidence="2 3">
    <name type="scientific">Bifidobacterium longum subsp. longum 1-6B</name>
    <dbReference type="NCBI Taxonomy" id="1161744"/>
    <lineage>
        <taxon>Bacteria</taxon>
        <taxon>Bacillati</taxon>
        <taxon>Actinomycetota</taxon>
        <taxon>Actinomycetes</taxon>
        <taxon>Bifidobacteriales</taxon>
        <taxon>Bifidobacteriaceae</taxon>
        <taxon>Bifidobacterium</taxon>
    </lineage>
</organism>
<name>A0AA87IDC6_BIFLL</name>
<sequence length="118" mass="13199">MDKDDQSIMFCPKCGTKLPEGSLFCGRCGVSLQEFLDDGVDDSKFCIDANTSVYYTDKINANPAPQQQNVLSDQLIGLSEDVSYKILRILYMAQTAINQFQEKTMMHMSPKTNGIKIC</sequence>
<gene>
    <name evidence="2" type="ORF">HMPREF1313_2426</name>
</gene>
<accession>A0AA87IDC6</accession>
<comment type="caution">
    <text evidence="2">The sequence shown here is derived from an EMBL/GenBank/DDBJ whole genome shotgun (WGS) entry which is preliminary data.</text>
</comment>
<feature type="domain" description="Zinc-ribbon" evidence="1">
    <location>
        <begin position="10"/>
        <end position="29"/>
    </location>
</feature>
<evidence type="ECO:0000313" key="3">
    <source>
        <dbReference type="Proteomes" id="UP000006410"/>
    </source>
</evidence>
<dbReference type="RefSeq" id="WP_007056146.1">
    <property type="nucleotide sequence ID" value="NZ_AJTF01000133.1"/>
</dbReference>
<protein>
    <submittedName>
        <fullName evidence="2">Double zinc ribbon domain protein</fullName>
    </submittedName>
</protein>
<reference evidence="2 3" key="1">
    <citation type="journal article" date="2013" name="Genome Announc.">
        <title>Draft Genome Sequences of Two Pairs of Human Intestinal Bifidobacterium longum subsp. longum Strains, 44B and 1-6B and 35B and 2-2B, Consecutively Isolated from Two Children after a 5-Year Time Period.</title>
        <authorList>
            <person name="Shkoporov A.N."/>
            <person name="Efimov B.A."/>
            <person name="Khokhlova E.V."/>
            <person name="Chaplin A.V."/>
            <person name="Kafarskaya L.I."/>
            <person name="Durkin A.S."/>
            <person name="McCorrison J."/>
            <person name="Torralba M."/>
            <person name="Gillis M."/>
            <person name="Sutton G."/>
            <person name="Weibel D.B."/>
            <person name="Nelson K.E."/>
            <person name="Smeianov V.V."/>
        </authorList>
    </citation>
    <scope>NUCLEOTIDE SEQUENCE [LARGE SCALE GENOMIC DNA]</scope>
    <source>
        <strain evidence="2 3">1-6B</strain>
    </source>
</reference>
<proteinExistence type="predicted"/>
<evidence type="ECO:0000259" key="1">
    <source>
        <dbReference type="Pfam" id="PF13240"/>
    </source>
</evidence>
<dbReference type="AlphaFoldDB" id="A0AA87IDC6"/>
<dbReference type="Pfam" id="PF13240">
    <property type="entry name" value="Zn_Ribbon_1"/>
    <property type="match status" value="1"/>
</dbReference>
<dbReference type="EMBL" id="AJTF01000133">
    <property type="protein sequence ID" value="EIJ23312.1"/>
    <property type="molecule type" value="Genomic_DNA"/>
</dbReference>
<evidence type="ECO:0000313" key="2">
    <source>
        <dbReference type="EMBL" id="EIJ23312.1"/>
    </source>
</evidence>
<dbReference type="InterPro" id="IPR026870">
    <property type="entry name" value="Zinc_ribbon_dom"/>
</dbReference>
<dbReference type="Proteomes" id="UP000006410">
    <property type="component" value="Unassembled WGS sequence"/>
</dbReference>